<feature type="domain" description="PI3K/PI4K catalytic" evidence="1">
    <location>
        <begin position="1"/>
        <end position="284"/>
    </location>
</feature>
<reference evidence="3" key="1">
    <citation type="submission" date="2021-02" db="EMBL/GenBank/DDBJ databases">
        <authorList>
            <person name="Nowell W R."/>
        </authorList>
    </citation>
    <scope>NUCLEOTIDE SEQUENCE</scope>
</reference>
<accession>A0A8S2F446</accession>
<dbReference type="EMBL" id="CAJOBA010044010">
    <property type="protein sequence ID" value="CAF4158001.1"/>
    <property type="molecule type" value="Genomic_DNA"/>
</dbReference>
<dbReference type="PROSITE" id="PS51190">
    <property type="entry name" value="FATC"/>
    <property type="match status" value="1"/>
</dbReference>
<dbReference type="Proteomes" id="UP000682733">
    <property type="component" value="Unassembled WGS sequence"/>
</dbReference>
<dbReference type="AlphaFoldDB" id="A0A8S2F446"/>
<dbReference type="InterPro" id="IPR011009">
    <property type="entry name" value="Kinase-like_dom_sf"/>
</dbReference>
<protein>
    <recommendedName>
        <fullName evidence="6">Non-specific serine/threonine protein kinase</fullName>
    </recommendedName>
</protein>
<feature type="domain" description="FATC" evidence="2">
    <location>
        <begin position="340"/>
        <end position="372"/>
    </location>
</feature>
<evidence type="ECO:0008006" key="6">
    <source>
        <dbReference type="Google" id="ProtNLM"/>
    </source>
</evidence>
<dbReference type="InterPro" id="IPR050517">
    <property type="entry name" value="DDR_Repair_Kinase"/>
</dbReference>
<dbReference type="GO" id="GO:0005634">
    <property type="term" value="C:nucleus"/>
    <property type="evidence" value="ECO:0007669"/>
    <property type="project" value="TreeGrafter"/>
</dbReference>
<proteinExistence type="predicted"/>
<dbReference type="InterPro" id="IPR000403">
    <property type="entry name" value="PI3/4_kinase_cat_dom"/>
</dbReference>
<dbReference type="SUPFAM" id="SSF56112">
    <property type="entry name" value="Protein kinase-like (PK-like)"/>
    <property type="match status" value="1"/>
</dbReference>
<gene>
    <name evidence="3" type="ORF">OVA965_LOCUS30619</name>
    <name evidence="4" type="ORF">TMI583_LOCUS31426</name>
</gene>
<dbReference type="SMART" id="SM01343">
    <property type="entry name" value="FATC"/>
    <property type="match status" value="1"/>
</dbReference>
<dbReference type="SMART" id="SM00146">
    <property type="entry name" value="PI3Kc"/>
    <property type="match status" value="1"/>
</dbReference>
<dbReference type="InterPro" id="IPR036940">
    <property type="entry name" value="PI3/4_kinase_cat_sf"/>
</dbReference>
<dbReference type="Pfam" id="PF00454">
    <property type="entry name" value="PI3_PI4_kinase"/>
    <property type="match status" value="1"/>
</dbReference>
<dbReference type="Pfam" id="PF02260">
    <property type="entry name" value="FATC"/>
    <property type="match status" value="1"/>
</dbReference>
<name>A0A8S2F446_9BILA</name>
<evidence type="ECO:0000313" key="3">
    <source>
        <dbReference type="EMBL" id="CAF1347077.1"/>
    </source>
</evidence>
<dbReference type="EMBL" id="CAJNOK010022376">
    <property type="protein sequence ID" value="CAF1347077.1"/>
    <property type="molecule type" value="Genomic_DNA"/>
</dbReference>
<dbReference type="GO" id="GO:0000723">
    <property type="term" value="P:telomere maintenance"/>
    <property type="evidence" value="ECO:0007669"/>
    <property type="project" value="TreeGrafter"/>
</dbReference>
<dbReference type="Proteomes" id="UP000677228">
    <property type="component" value="Unassembled WGS sequence"/>
</dbReference>
<dbReference type="GO" id="GO:0004674">
    <property type="term" value="F:protein serine/threonine kinase activity"/>
    <property type="evidence" value="ECO:0007669"/>
    <property type="project" value="TreeGrafter"/>
</dbReference>
<organism evidence="3 5">
    <name type="scientific">Didymodactylos carnosus</name>
    <dbReference type="NCBI Taxonomy" id="1234261"/>
    <lineage>
        <taxon>Eukaryota</taxon>
        <taxon>Metazoa</taxon>
        <taxon>Spiralia</taxon>
        <taxon>Gnathifera</taxon>
        <taxon>Rotifera</taxon>
        <taxon>Eurotatoria</taxon>
        <taxon>Bdelloidea</taxon>
        <taxon>Philodinida</taxon>
        <taxon>Philodinidae</taxon>
        <taxon>Didymodactylos</taxon>
    </lineage>
</organism>
<dbReference type="Gene3D" id="3.30.1010.10">
    <property type="entry name" value="Phosphatidylinositol 3-kinase Catalytic Subunit, Chain A, domain 4"/>
    <property type="match status" value="1"/>
</dbReference>
<feature type="non-terminal residue" evidence="3">
    <location>
        <position position="372"/>
    </location>
</feature>
<evidence type="ECO:0000313" key="4">
    <source>
        <dbReference type="EMBL" id="CAF4158001.1"/>
    </source>
</evidence>
<dbReference type="PROSITE" id="PS50290">
    <property type="entry name" value="PI3_4_KINASE_3"/>
    <property type="match status" value="1"/>
</dbReference>
<sequence>VRGHDENDYPFLIKASEDIRQDQRIQALFNLMNDLYSNDPNLIHMTTKTGIIEWLDNTKTLKDVLDSSYTDEEGQEMQTNITDPRAKYYEFFTKVWSKVPDKSSQSTASSVYGESYIHCKKEDIQENFRQIQKSQFIVSYAVLCTSQYILGIGDRHQSNFLIDTTSGQVIGIDFGSAFSASTISLPVPELIPIRLTRQLVNLMNPIGTCGLFRSTMIHTMNALRENSDLLLSTMDVFIKEPLMDWVDLAIKSSRQQVSDSDTATHAQETLYAKERINSARNKLNGINPATITCNDLKISTILNQTQSYKKFLKPMMAIAGGDINQNIRAQLAEKSKDQHHKLSVEEQIDCIIDQATDLNILGRSYVGLETFM</sequence>
<evidence type="ECO:0000313" key="5">
    <source>
        <dbReference type="Proteomes" id="UP000677228"/>
    </source>
</evidence>
<dbReference type="PANTHER" id="PTHR11139">
    <property type="entry name" value="ATAXIA TELANGIECTASIA MUTATED ATM -RELATED"/>
    <property type="match status" value="1"/>
</dbReference>
<dbReference type="PANTHER" id="PTHR11139:SF68">
    <property type="entry name" value="DNA-DEPENDENT PROTEIN KINASE CATALYTIC SUBUNIT"/>
    <property type="match status" value="1"/>
</dbReference>
<evidence type="ECO:0000259" key="1">
    <source>
        <dbReference type="PROSITE" id="PS50290"/>
    </source>
</evidence>
<comment type="caution">
    <text evidence="3">The sequence shown here is derived from an EMBL/GenBank/DDBJ whole genome shotgun (WGS) entry which is preliminary data.</text>
</comment>
<dbReference type="InterPro" id="IPR003152">
    <property type="entry name" value="FATC_dom"/>
</dbReference>
<evidence type="ECO:0000259" key="2">
    <source>
        <dbReference type="PROSITE" id="PS51190"/>
    </source>
</evidence>
<dbReference type="GO" id="GO:0006302">
    <property type="term" value="P:double-strand break repair"/>
    <property type="evidence" value="ECO:0007669"/>
    <property type="project" value="TreeGrafter"/>
</dbReference>
<dbReference type="Gene3D" id="1.10.1070.11">
    <property type="entry name" value="Phosphatidylinositol 3-/4-kinase, catalytic domain"/>
    <property type="match status" value="1"/>
</dbReference>